<dbReference type="Proteomes" id="UP000318014">
    <property type="component" value="Genome"/>
</dbReference>
<dbReference type="EMBL" id="MF467281">
    <property type="protein sequence ID" value="ATI21164.1"/>
    <property type="molecule type" value="Genomic_DNA"/>
</dbReference>
<evidence type="ECO:0000313" key="6">
    <source>
        <dbReference type="Proteomes" id="UP000318205"/>
    </source>
</evidence>
<reference evidence="4 5" key="1">
    <citation type="journal article" date="2017" name="Sci. Rep.">
        <title>Molecular and microscopic characterization of a novel Eastern grey kangaroopox virus genome directly from a clinical sample.</title>
        <authorList>
            <person name="Sarker S."/>
            <person name="Roberts H.K."/>
            <person name="Tidd N."/>
            <person name="Ault S."/>
            <person name="Ladmore G."/>
            <person name="Peters A."/>
            <person name="Forwood J.K."/>
            <person name="Helbig K."/>
            <person name="Raidal S.R."/>
        </authorList>
    </citation>
    <scope>NUCLEOTIDE SEQUENCE [LARGE SCALE GENOMIC DNA]</scope>
    <source>
        <strain evidence="4 5">NSW</strain>
    </source>
</reference>
<organism evidence="3 6">
    <name type="scientific">Eastern grey kangaroopox virus</name>
    <dbReference type="NCBI Taxonomy" id="2042482"/>
    <lineage>
        <taxon>Viruses</taxon>
        <taxon>Varidnaviria</taxon>
        <taxon>Bamfordvirae</taxon>
        <taxon>Nucleocytoviricota</taxon>
        <taxon>Pokkesviricetes</taxon>
        <taxon>Chitovirales</taxon>
        <taxon>Poxviridae</taxon>
        <taxon>Chordopoxvirinae</taxon>
        <taxon>Macropopoxvirus</taxon>
        <taxon>Macropopoxvirus mgiganteuspox</taxon>
        <taxon>Eastern kangaroopox virus</taxon>
    </lineage>
</organism>
<gene>
    <name evidence="4" type="ORF">EKPV-NSW-ORF081</name>
</gene>
<evidence type="ECO:0000313" key="3">
    <source>
        <dbReference type="EMBL" id="ATI21164.1"/>
    </source>
</evidence>
<evidence type="ECO:0000313" key="5">
    <source>
        <dbReference type="Proteomes" id="UP000318014"/>
    </source>
</evidence>
<dbReference type="SUPFAM" id="SSF54001">
    <property type="entry name" value="Cysteine proteinases"/>
    <property type="match status" value="1"/>
</dbReference>
<dbReference type="Pfam" id="PF05708">
    <property type="entry name" value="Peptidase_C92"/>
    <property type="match status" value="1"/>
</dbReference>
<sequence>MDARVGEVIRNYVARGAVLFSNSYGSLTDYFNPSEEKHSALFFGSGLVDYLLARRIAYPLAGLTNEDCYIVEFNVSGMRAVPLEEFLGTKSSVRVYYYMRSVFPALDVMEEAIAFAFSDADKDYGFGSTKSYCFKTVSNCYAQVGVRIEPVNLLGREVVLSQSFTGDERWQKVMDSDTGEVVLLAGYGYYLKWRIYA</sequence>
<dbReference type="InterPro" id="IPR024453">
    <property type="entry name" value="Peptidase_C92"/>
</dbReference>
<evidence type="ECO:0000256" key="1">
    <source>
        <dbReference type="ARBA" id="ARBA00034761"/>
    </source>
</evidence>
<name>A0A2C9DT31_9POXV</name>
<dbReference type="InterPro" id="IPR038765">
    <property type="entry name" value="Papain-like_cys_pep_sf"/>
</dbReference>
<keyword evidence="6" id="KW-1185">Reference proteome</keyword>
<reference evidence="4" key="3">
    <citation type="submission" date="2018-08" db="EMBL/GenBank/DDBJ databases">
        <authorList>
            <person name="Ferrada E.E."/>
            <person name="Latorre B.A."/>
        </authorList>
    </citation>
    <scope>NUCLEOTIDE SEQUENCE</scope>
    <source>
        <strain evidence="4">NSW</strain>
    </source>
</reference>
<evidence type="ECO:0000313" key="4">
    <source>
        <dbReference type="EMBL" id="ATX75076.1"/>
    </source>
</evidence>
<proteinExistence type="inferred from homology"/>
<reference evidence="3 6" key="2">
    <citation type="journal article" date="2017" name="Virus Res.">
        <title>Complete genomic characterisation of two novel poxviruses (WKPV and EKPV) from western and eastern grey kangaroos.</title>
        <authorList>
            <person name="Bennett M."/>
            <person name="Tu S.L."/>
            <person name="Upton C."/>
            <person name="McArtor C."/>
            <person name="Gillett A."/>
            <person name="Laird T."/>
            <person name="O'Dea M."/>
        </authorList>
    </citation>
    <scope>NUCLEOTIDE SEQUENCE [LARGE SCALE GENOMIC DNA]</scope>
    <source>
        <strain evidence="3">Sunshine Coast</strain>
    </source>
</reference>
<dbReference type="Proteomes" id="UP000318205">
    <property type="component" value="Segment"/>
</dbReference>
<evidence type="ECO:0000256" key="2">
    <source>
        <dbReference type="ARBA" id="ARBA00034814"/>
    </source>
</evidence>
<dbReference type="EMBL" id="MF661791">
    <property type="protein sequence ID" value="ATX75076.1"/>
    <property type="molecule type" value="Genomic_DNA"/>
</dbReference>
<comment type="similarity">
    <text evidence="1">Belongs to the orthopoxvirus OPG091 family.</text>
</comment>
<protein>
    <recommendedName>
        <fullName evidence="2">Protein OPG091</fullName>
    </recommendedName>
</protein>
<accession>A0A2C9DT31</accession>